<keyword evidence="1" id="KW-1133">Transmembrane helix</keyword>
<feature type="signal peptide" evidence="2">
    <location>
        <begin position="1"/>
        <end position="19"/>
    </location>
</feature>
<keyword evidence="1" id="KW-0812">Transmembrane</keyword>
<feature type="transmembrane region" description="Helical" evidence="1">
    <location>
        <begin position="94"/>
        <end position="116"/>
    </location>
</feature>
<gene>
    <name evidence="3" type="ORF">ENH_00005030</name>
</gene>
<dbReference type="EMBL" id="HG723164">
    <property type="protein sequence ID" value="CDJ65447.1"/>
    <property type="molecule type" value="Genomic_DNA"/>
</dbReference>
<name>U6MMI3_9EIME</name>
<keyword evidence="4" id="KW-1185">Reference proteome</keyword>
<evidence type="ECO:0008006" key="5">
    <source>
        <dbReference type="Google" id="ProtNLM"/>
    </source>
</evidence>
<reference evidence="3" key="1">
    <citation type="submission" date="2013-10" db="EMBL/GenBank/DDBJ databases">
        <title>Genomic analysis of the causative agents of coccidiosis in chickens.</title>
        <authorList>
            <person name="Reid A.J."/>
            <person name="Blake D."/>
            <person name="Billington K."/>
            <person name="Browne H."/>
            <person name="Dunn M."/>
            <person name="Hung S."/>
            <person name="Kawahara F."/>
            <person name="Miranda-Saavedra D."/>
            <person name="Mourier T."/>
            <person name="Nagra H."/>
            <person name="Otto T.D."/>
            <person name="Rawlings N."/>
            <person name="Sanchez A."/>
            <person name="Sanders M."/>
            <person name="Subramaniam C."/>
            <person name="Tay Y."/>
            <person name="Dear P."/>
            <person name="Doerig C."/>
            <person name="Gruber A."/>
            <person name="Parkinson J."/>
            <person name="Shirley M."/>
            <person name="Wan K.L."/>
            <person name="Berriman M."/>
            <person name="Tomley F."/>
            <person name="Pain A."/>
        </authorList>
    </citation>
    <scope>NUCLEOTIDE SEQUENCE [LARGE SCALE GENOMIC DNA]</scope>
    <source>
        <strain evidence="3">Houghton</strain>
    </source>
</reference>
<dbReference type="PROSITE" id="PS51257">
    <property type="entry name" value="PROKAR_LIPOPROTEIN"/>
    <property type="match status" value="1"/>
</dbReference>
<dbReference type="GeneID" id="25470694"/>
<accession>U6MMI3</accession>
<evidence type="ECO:0000313" key="3">
    <source>
        <dbReference type="EMBL" id="CDJ65447.1"/>
    </source>
</evidence>
<feature type="transmembrane region" description="Helical" evidence="1">
    <location>
        <begin position="56"/>
        <end position="74"/>
    </location>
</feature>
<evidence type="ECO:0000256" key="2">
    <source>
        <dbReference type="SAM" id="SignalP"/>
    </source>
</evidence>
<reference evidence="3" key="2">
    <citation type="submission" date="2013-10" db="EMBL/GenBank/DDBJ databases">
        <authorList>
            <person name="Aslett M."/>
        </authorList>
    </citation>
    <scope>NUCLEOTIDE SEQUENCE [LARGE SCALE GENOMIC DNA]</scope>
    <source>
        <strain evidence="3">Houghton</strain>
    </source>
</reference>
<proteinExistence type="predicted"/>
<dbReference type="Proteomes" id="UP000030754">
    <property type="component" value="Unassembled WGS sequence"/>
</dbReference>
<dbReference type="RefSeq" id="XP_013433914.1">
    <property type="nucleotide sequence ID" value="XM_013578460.1"/>
</dbReference>
<keyword evidence="2" id="KW-0732">Signal</keyword>
<evidence type="ECO:0000313" key="4">
    <source>
        <dbReference type="Proteomes" id="UP000030754"/>
    </source>
</evidence>
<sequence>MATARDAVQCLMLCVAVLAAFSCISRPDCNFPLYLYLWWVFFYVPEDRKRQQRSMVFFMMLSCVQDVIFLLYWPPRWLSHEWLAISSAEEGVHILSTVLGLIELGLKVLILALLLVPSITENTAEMAKRWSDSNGLIRLEMPAGAPQLQQQQQQQQQQHFGRPDLLLPPYFMQQDFSSSYAR</sequence>
<evidence type="ECO:0000256" key="1">
    <source>
        <dbReference type="SAM" id="Phobius"/>
    </source>
</evidence>
<protein>
    <recommendedName>
        <fullName evidence="5">Transmembrane protein</fullName>
    </recommendedName>
</protein>
<dbReference type="VEuPathDB" id="ToxoDB:ENH_00005030"/>
<keyword evidence="1" id="KW-0472">Membrane</keyword>
<feature type="chain" id="PRO_5004675920" description="Transmembrane protein" evidence="2">
    <location>
        <begin position="20"/>
        <end position="182"/>
    </location>
</feature>
<dbReference type="OrthoDB" id="336864at2759"/>
<dbReference type="AlphaFoldDB" id="U6MMI3"/>
<organism evidence="3 4">
    <name type="scientific">Eimeria necatrix</name>
    <dbReference type="NCBI Taxonomy" id="51315"/>
    <lineage>
        <taxon>Eukaryota</taxon>
        <taxon>Sar</taxon>
        <taxon>Alveolata</taxon>
        <taxon>Apicomplexa</taxon>
        <taxon>Conoidasida</taxon>
        <taxon>Coccidia</taxon>
        <taxon>Eucoccidiorida</taxon>
        <taxon>Eimeriorina</taxon>
        <taxon>Eimeriidae</taxon>
        <taxon>Eimeria</taxon>
    </lineage>
</organism>